<evidence type="ECO:0000313" key="1">
    <source>
        <dbReference type="EMBL" id="ORY01430.1"/>
    </source>
</evidence>
<keyword evidence="2" id="KW-1185">Reference proteome</keyword>
<name>A0A1Y1YTR9_9PLEO</name>
<dbReference type="STRING" id="1231657.A0A1Y1YTR9"/>
<reference evidence="1 2" key="1">
    <citation type="submission" date="2016-07" db="EMBL/GenBank/DDBJ databases">
        <title>Pervasive Adenine N6-methylation of Active Genes in Fungi.</title>
        <authorList>
            <consortium name="DOE Joint Genome Institute"/>
            <person name="Mondo S.J."/>
            <person name="Dannebaum R.O."/>
            <person name="Kuo R.C."/>
            <person name="Labutti K."/>
            <person name="Haridas S."/>
            <person name="Kuo A."/>
            <person name="Salamov A."/>
            <person name="Ahrendt S.R."/>
            <person name="Lipzen A."/>
            <person name="Sullivan W."/>
            <person name="Andreopoulos W.B."/>
            <person name="Clum A."/>
            <person name="Lindquist E."/>
            <person name="Daum C."/>
            <person name="Ramamoorthy G.K."/>
            <person name="Gryganskyi A."/>
            <person name="Culley D."/>
            <person name="Magnuson J.K."/>
            <person name="James T.Y."/>
            <person name="O'Malley M.A."/>
            <person name="Stajich J.E."/>
            <person name="Spatafora J.W."/>
            <person name="Visel A."/>
            <person name="Grigoriev I.V."/>
        </authorList>
    </citation>
    <scope>NUCLEOTIDE SEQUENCE [LARGE SCALE GENOMIC DNA]</scope>
    <source>
        <strain evidence="1 2">CBS 115471</strain>
    </source>
</reference>
<dbReference type="InterPro" id="IPR014729">
    <property type="entry name" value="Rossmann-like_a/b/a_fold"/>
</dbReference>
<protein>
    <recommendedName>
        <fullName evidence="3">Cytidyltransferase-like domain-containing protein</fullName>
    </recommendedName>
</protein>
<sequence>PTLCKGKSNRVLLFSGQFNPPHIGHKLLLSHGFFRSAYSNIIAAFVLPMQNRALRAKLALEKDPLILTREQRTQLWDEELLNPWNWVFSRRKKRFRKFWDELVACTRKDGFHLEPVLLCGPDYISMNKGCKAWRWGYEKVIVAEILRPPDFIMPCGTMVRVS</sequence>
<accession>A0A1Y1YTR9</accession>
<comment type="caution">
    <text evidence="1">The sequence shown here is derived from an EMBL/GenBank/DDBJ whole genome shotgun (WGS) entry which is preliminary data.</text>
</comment>
<dbReference type="Proteomes" id="UP000193144">
    <property type="component" value="Unassembled WGS sequence"/>
</dbReference>
<evidence type="ECO:0000313" key="2">
    <source>
        <dbReference type="Proteomes" id="UP000193144"/>
    </source>
</evidence>
<dbReference type="SUPFAM" id="SSF52374">
    <property type="entry name" value="Nucleotidylyl transferase"/>
    <property type="match status" value="1"/>
</dbReference>
<evidence type="ECO:0008006" key="3">
    <source>
        <dbReference type="Google" id="ProtNLM"/>
    </source>
</evidence>
<feature type="non-terminal residue" evidence="1">
    <location>
        <position position="1"/>
    </location>
</feature>
<dbReference type="OrthoDB" id="3558741at2759"/>
<dbReference type="Gene3D" id="3.40.50.620">
    <property type="entry name" value="HUPs"/>
    <property type="match status" value="1"/>
</dbReference>
<organism evidence="1 2">
    <name type="scientific">Clohesyomyces aquaticus</name>
    <dbReference type="NCBI Taxonomy" id="1231657"/>
    <lineage>
        <taxon>Eukaryota</taxon>
        <taxon>Fungi</taxon>
        <taxon>Dikarya</taxon>
        <taxon>Ascomycota</taxon>
        <taxon>Pezizomycotina</taxon>
        <taxon>Dothideomycetes</taxon>
        <taxon>Pleosporomycetidae</taxon>
        <taxon>Pleosporales</taxon>
        <taxon>Lindgomycetaceae</taxon>
        <taxon>Clohesyomyces</taxon>
    </lineage>
</organism>
<gene>
    <name evidence="1" type="ORF">BCR34DRAFT_433731</name>
</gene>
<feature type="non-terminal residue" evidence="1">
    <location>
        <position position="162"/>
    </location>
</feature>
<dbReference type="AlphaFoldDB" id="A0A1Y1YTR9"/>
<proteinExistence type="predicted"/>
<dbReference type="EMBL" id="MCFA01000170">
    <property type="protein sequence ID" value="ORY01430.1"/>
    <property type="molecule type" value="Genomic_DNA"/>
</dbReference>